<accession>A0A2M4B043</accession>
<reference evidence="1" key="1">
    <citation type="submission" date="2018-01" db="EMBL/GenBank/DDBJ databases">
        <title>An insight into the sialome of Amazonian anophelines.</title>
        <authorList>
            <person name="Ribeiro J.M."/>
            <person name="Scarpassa V."/>
            <person name="Calvo E."/>
        </authorList>
    </citation>
    <scope>NUCLEOTIDE SEQUENCE</scope>
    <source>
        <tissue evidence="1">Salivary glands</tissue>
    </source>
</reference>
<name>A0A2M4B043_9DIPT</name>
<evidence type="ECO:0000313" key="1">
    <source>
        <dbReference type="EMBL" id="MBW46413.1"/>
    </source>
</evidence>
<dbReference type="EMBL" id="GGFK01013092">
    <property type="protein sequence ID" value="MBW46413.1"/>
    <property type="molecule type" value="Transcribed_RNA"/>
</dbReference>
<proteinExistence type="predicted"/>
<dbReference type="AlphaFoldDB" id="A0A2M4B043"/>
<sequence>MSSEEEIGELKAVYDFIARSKYKKAFVCAAKILDQRSALPPDATDEDPLQELFLFVIKNYAEQLEQEGKIEHVFEIIEQGLEYFPGHPELLNETGVRLQSFFATPLNCP</sequence>
<protein>
    <submittedName>
        <fullName evidence="1">Uncharacterized protein</fullName>
    </submittedName>
</protein>
<organism evidence="1">
    <name type="scientific">Anopheles triannulatus</name>
    <dbReference type="NCBI Taxonomy" id="58253"/>
    <lineage>
        <taxon>Eukaryota</taxon>
        <taxon>Metazoa</taxon>
        <taxon>Ecdysozoa</taxon>
        <taxon>Arthropoda</taxon>
        <taxon>Hexapoda</taxon>
        <taxon>Insecta</taxon>
        <taxon>Pterygota</taxon>
        <taxon>Neoptera</taxon>
        <taxon>Endopterygota</taxon>
        <taxon>Diptera</taxon>
        <taxon>Nematocera</taxon>
        <taxon>Culicoidea</taxon>
        <taxon>Culicidae</taxon>
        <taxon>Anophelinae</taxon>
        <taxon>Anopheles</taxon>
    </lineage>
</organism>